<sequence>MSSPNQPTTTTTNNTITHTLKAWGNNPIPPTLTATLITAQHLRPLRILPLTFVPVFIFSSYINVGGDFKVDSAGLTGAWSALLCGRDAEAVFGTGGGARGDGGVVCG</sequence>
<dbReference type="EMBL" id="ML996569">
    <property type="protein sequence ID" value="KAF2759625.1"/>
    <property type="molecule type" value="Genomic_DNA"/>
</dbReference>
<evidence type="ECO:0000313" key="1">
    <source>
        <dbReference type="EMBL" id="KAF2759625.1"/>
    </source>
</evidence>
<dbReference type="RefSeq" id="XP_033602076.1">
    <property type="nucleotide sequence ID" value="XM_033748092.1"/>
</dbReference>
<organism evidence="1 2">
    <name type="scientific">Pseudovirgaria hyperparasitica</name>
    <dbReference type="NCBI Taxonomy" id="470096"/>
    <lineage>
        <taxon>Eukaryota</taxon>
        <taxon>Fungi</taxon>
        <taxon>Dikarya</taxon>
        <taxon>Ascomycota</taxon>
        <taxon>Pezizomycotina</taxon>
        <taxon>Dothideomycetes</taxon>
        <taxon>Dothideomycetes incertae sedis</taxon>
        <taxon>Acrospermales</taxon>
        <taxon>Acrospermaceae</taxon>
        <taxon>Pseudovirgaria</taxon>
    </lineage>
</organism>
<dbReference type="AlphaFoldDB" id="A0A6A6WAN2"/>
<evidence type="ECO:0000313" key="2">
    <source>
        <dbReference type="Proteomes" id="UP000799437"/>
    </source>
</evidence>
<proteinExistence type="predicted"/>
<protein>
    <submittedName>
        <fullName evidence="1">Uncharacterized protein</fullName>
    </submittedName>
</protein>
<dbReference type="Proteomes" id="UP000799437">
    <property type="component" value="Unassembled WGS sequence"/>
</dbReference>
<gene>
    <name evidence="1" type="ORF">EJ05DRAFT_509356</name>
</gene>
<accession>A0A6A6WAN2</accession>
<dbReference type="GeneID" id="54489146"/>
<reference evidence="1" key="1">
    <citation type="journal article" date="2020" name="Stud. Mycol.">
        <title>101 Dothideomycetes genomes: a test case for predicting lifestyles and emergence of pathogens.</title>
        <authorList>
            <person name="Haridas S."/>
            <person name="Albert R."/>
            <person name="Binder M."/>
            <person name="Bloem J."/>
            <person name="Labutti K."/>
            <person name="Salamov A."/>
            <person name="Andreopoulos B."/>
            <person name="Baker S."/>
            <person name="Barry K."/>
            <person name="Bills G."/>
            <person name="Bluhm B."/>
            <person name="Cannon C."/>
            <person name="Castanera R."/>
            <person name="Culley D."/>
            <person name="Daum C."/>
            <person name="Ezra D."/>
            <person name="Gonzalez J."/>
            <person name="Henrissat B."/>
            <person name="Kuo A."/>
            <person name="Liang C."/>
            <person name="Lipzen A."/>
            <person name="Lutzoni F."/>
            <person name="Magnuson J."/>
            <person name="Mondo S."/>
            <person name="Nolan M."/>
            <person name="Ohm R."/>
            <person name="Pangilinan J."/>
            <person name="Park H.-J."/>
            <person name="Ramirez L."/>
            <person name="Alfaro M."/>
            <person name="Sun H."/>
            <person name="Tritt A."/>
            <person name="Yoshinaga Y."/>
            <person name="Zwiers L.-H."/>
            <person name="Turgeon B."/>
            <person name="Goodwin S."/>
            <person name="Spatafora J."/>
            <person name="Crous P."/>
            <person name="Grigoriev I."/>
        </authorList>
    </citation>
    <scope>NUCLEOTIDE SEQUENCE</scope>
    <source>
        <strain evidence="1">CBS 121739</strain>
    </source>
</reference>
<keyword evidence="2" id="KW-1185">Reference proteome</keyword>
<dbReference type="OrthoDB" id="4868994at2759"/>
<name>A0A6A6WAN2_9PEZI</name>